<dbReference type="Gene3D" id="3.40.50.1000">
    <property type="entry name" value="HAD superfamily/HAD-like"/>
    <property type="match status" value="1"/>
</dbReference>
<dbReference type="PROSITE" id="PS50969">
    <property type="entry name" value="FCP1"/>
    <property type="match status" value="1"/>
</dbReference>
<feature type="region of interest" description="Disordered" evidence="1">
    <location>
        <begin position="429"/>
        <end position="458"/>
    </location>
</feature>
<gene>
    <name evidence="3" type="ORF">TVY486_1013740</name>
</gene>
<feature type="domain" description="FCP1 homology" evidence="2">
    <location>
        <begin position="373"/>
        <end position="603"/>
    </location>
</feature>
<dbReference type="SUPFAM" id="SSF56784">
    <property type="entry name" value="HAD-like"/>
    <property type="match status" value="1"/>
</dbReference>
<evidence type="ECO:0000259" key="2">
    <source>
        <dbReference type="PROSITE" id="PS50969"/>
    </source>
</evidence>
<dbReference type="PANTHER" id="PTHR12210">
    <property type="entry name" value="DULLARD PROTEIN PHOSPHATASE"/>
    <property type="match status" value="1"/>
</dbReference>
<dbReference type="CDD" id="cd07521">
    <property type="entry name" value="HAD_FCP1-like"/>
    <property type="match status" value="1"/>
</dbReference>
<dbReference type="InterPro" id="IPR004274">
    <property type="entry name" value="FCP1_dom"/>
</dbReference>
<name>G0U4G7_TRYVY</name>
<dbReference type="VEuPathDB" id="TriTrypDB:TvY486_1013740"/>
<feature type="region of interest" description="Disordered" evidence="1">
    <location>
        <begin position="303"/>
        <end position="322"/>
    </location>
</feature>
<dbReference type="InterPro" id="IPR050365">
    <property type="entry name" value="TIM50"/>
</dbReference>
<reference evidence="3" key="1">
    <citation type="journal article" date="2012" name="Proc. Natl. Acad. Sci. U.S.A.">
        <title>Antigenic diversity is generated by distinct evolutionary mechanisms in African trypanosome species.</title>
        <authorList>
            <person name="Jackson A.P."/>
            <person name="Berry A."/>
            <person name="Aslett M."/>
            <person name="Allison H.C."/>
            <person name="Burton P."/>
            <person name="Vavrova-Anderson J."/>
            <person name="Brown R."/>
            <person name="Browne H."/>
            <person name="Corton N."/>
            <person name="Hauser H."/>
            <person name="Gamble J."/>
            <person name="Gilderthorp R."/>
            <person name="Marcello L."/>
            <person name="McQuillan J."/>
            <person name="Otto T.D."/>
            <person name="Quail M.A."/>
            <person name="Sanders M.J."/>
            <person name="van Tonder A."/>
            <person name="Ginger M.L."/>
            <person name="Field M.C."/>
            <person name="Barry J.D."/>
            <person name="Hertz-Fowler C."/>
            <person name="Berriman M."/>
        </authorList>
    </citation>
    <scope>NUCLEOTIDE SEQUENCE</scope>
    <source>
        <strain evidence="3">Y486</strain>
    </source>
</reference>
<organism evidence="3">
    <name type="scientific">Trypanosoma vivax (strain Y486)</name>
    <dbReference type="NCBI Taxonomy" id="1055687"/>
    <lineage>
        <taxon>Eukaryota</taxon>
        <taxon>Discoba</taxon>
        <taxon>Euglenozoa</taxon>
        <taxon>Kinetoplastea</taxon>
        <taxon>Metakinetoplastina</taxon>
        <taxon>Trypanosomatida</taxon>
        <taxon>Trypanosomatidae</taxon>
        <taxon>Trypanosoma</taxon>
        <taxon>Duttonella</taxon>
    </lineage>
</organism>
<dbReference type="InterPro" id="IPR023214">
    <property type="entry name" value="HAD_sf"/>
</dbReference>
<evidence type="ECO:0000256" key="1">
    <source>
        <dbReference type="SAM" id="MobiDB-lite"/>
    </source>
</evidence>
<dbReference type="InterPro" id="IPR036412">
    <property type="entry name" value="HAD-like_sf"/>
</dbReference>
<dbReference type="EMBL" id="HE573026">
    <property type="protein sequence ID" value="CCC52331.1"/>
    <property type="molecule type" value="Genomic_DNA"/>
</dbReference>
<dbReference type="AlphaFoldDB" id="G0U4G7"/>
<dbReference type="SMART" id="SM00577">
    <property type="entry name" value="CPDc"/>
    <property type="match status" value="1"/>
</dbReference>
<protein>
    <recommendedName>
        <fullName evidence="2">FCP1 homology domain-containing protein</fullName>
    </recommendedName>
</protein>
<proteinExistence type="predicted"/>
<dbReference type="Pfam" id="PF03031">
    <property type="entry name" value="NIF"/>
    <property type="match status" value="1"/>
</dbReference>
<accession>G0U4G7</accession>
<evidence type="ECO:0000313" key="3">
    <source>
        <dbReference type="EMBL" id="CCC52331.1"/>
    </source>
</evidence>
<feature type="compositionally biased region" description="Polar residues" evidence="1">
    <location>
        <begin position="429"/>
        <end position="443"/>
    </location>
</feature>
<sequence length="636" mass="71165">MAHRDFGVPRGNINFGVDNKREMGFVQTDNARGQRGSSRGQQVEPSGWGNITLNQLACNQSCSKLQNVGQSDFSYCYHYHHHCHHHHYHNHHCQLPQPPPPNEQHANQLHQHGFPSMETNWTRSHMPKTEGDLCSSVTTRMSYQCRGPQETSWCPSQYHPGSRLPFESTRTQITVGDVGQFSQSDVEKQSFAPCVSEKGRGDTFYKCHGTEWGMHYDIHNSKPAPVPLEATCNSNTAPGFSPGGLSQFSPKKQKSPRVPVIMGLVTDNVGKGSCCSDITNKVRVSSPTTRSIVVGHLSESASPALNKHENASTAGNKGDKQVLERDECAQRGTFPSSISSDTCGARGADTQVGVGEVERGRGVRALLPLQLPHHVGRVTCCLDLDDTLVHTFEERPHWWDCSNSRHLEIEIEVGDPFDSDEGSFSTLIVGQSGASTHPPNVSHSLPPPGNNRSLPGTRGVEMQNIGIEKPTRTRERLYVCIRPYAVELLQFCFENVEVVFFTTGTEQYAKQIFDYLDPQQCAHRLYRQHCTQVGERSYKKDLSLLGRPLQRVILVDDRGPEASFQSDNVLFCEPFIIEEVDDCHDRDKNDDDLLSYLKLLQTLARLPSEVMLRAMRDYQQIIESRMNTEMGRLLGT</sequence>